<feature type="chain" id="PRO_5047055906" evidence="3">
    <location>
        <begin position="30"/>
        <end position="507"/>
    </location>
</feature>
<dbReference type="PROSITE" id="PS51257">
    <property type="entry name" value="PROKAR_LIPOPROTEIN"/>
    <property type="match status" value="1"/>
</dbReference>
<dbReference type="Gene3D" id="3.30.1120.10">
    <property type="match status" value="1"/>
</dbReference>
<evidence type="ECO:0000259" key="4">
    <source>
        <dbReference type="Pfam" id="PF00884"/>
    </source>
</evidence>
<accession>A0ABR9AL32</accession>
<feature type="signal peptide" evidence="3">
    <location>
        <begin position="1"/>
        <end position="29"/>
    </location>
</feature>
<dbReference type="Proteomes" id="UP000647133">
    <property type="component" value="Unassembled WGS sequence"/>
</dbReference>
<dbReference type="EMBL" id="JACYTQ010000003">
    <property type="protein sequence ID" value="MBD8489511.1"/>
    <property type="molecule type" value="Genomic_DNA"/>
</dbReference>
<dbReference type="PANTHER" id="PTHR42693">
    <property type="entry name" value="ARYLSULFATASE FAMILY MEMBER"/>
    <property type="match status" value="1"/>
</dbReference>
<comment type="similarity">
    <text evidence="1">Belongs to the sulfatase family.</text>
</comment>
<sequence>MINTKKFKGYPLFSFLLIASILFSSCSESKEAKTSKPNIILIVTDDQGYADLSAYNHVSHLCKTPNMDRIAQNGILFDNAYVTAPVCSPSRAAINTGQYQEKWDPKMFWSPGLPQNVLTIAETLKEAGYQTAKVGKSDFGTNYHNPAVREFPNQHGYDSFVGFSAHAHDYFLMDEETEKSTPDPYGTSASLGRLFVDSIKTSFKDTYSTELFTNKAIEFIQNNTDQPFFLDLSYNAVHHLIHEVPDEYLEKWDVQKVANYNSSYGNYKDYYWDYTQVGKISDEEMRKYFLANLNCLDDNIGRLLDALEATGEMDNTMIILVSDNGGEPLAGANNLPLSGSKYTMHEGGIKVPMILSWPNGLPKEKLYTHRVSTLDIFPTFLEAAGVNDVVPQLDLDGSSLIRPIIENIPSASAESPLFFQFGKQWAIIDQDWKLVLAEDYNPENRPITSQIQLGSNPGVEALYDLAADPAERNNLIQQNSIKAKSLKTKHQNWINKMAARYDHYQKD</sequence>
<dbReference type="RefSeq" id="WP_192010377.1">
    <property type="nucleotide sequence ID" value="NZ_JACYTQ010000003.1"/>
</dbReference>
<dbReference type="PANTHER" id="PTHR42693:SF53">
    <property type="entry name" value="ENDO-4-O-SULFATASE"/>
    <property type="match status" value="1"/>
</dbReference>
<evidence type="ECO:0000256" key="2">
    <source>
        <dbReference type="ARBA" id="ARBA00022801"/>
    </source>
</evidence>
<protein>
    <submittedName>
        <fullName evidence="5">Sulfatase-like hydrolase/transferase</fullName>
    </submittedName>
</protein>
<keyword evidence="2" id="KW-0378">Hydrolase</keyword>
<reference evidence="5 6" key="1">
    <citation type="submission" date="2020-09" db="EMBL/GenBank/DDBJ databases">
        <title>Echinicola sp. CAU 1574 isolated from sand of Sido Beach.</title>
        <authorList>
            <person name="Kim W."/>
        </authorList>
    </citation>
    <scope>NUCLEOTIDE SEQUENCE [LARGE SCALE GENOMIC DNA]</scope>
    <source>
        <strain evidence="5 6">CAU 1574</strain>
    </source>
</reference>
<evidence type="ECO:0000256" key="3">
    <source>
        <dbReference type="SAM" id="SignalP"/>
    </source>
</evidence>
<feature type="domain" description="Sulfatase N-terminal" evidence="4">
    <location>
        <begin position="37"/>
        <end position="386"/>
    </location>
</feature>
<organism evidence="5 6">
    <name type="scientific">Echinicola arenosa</name>
    <dbReference type="NCBI Taxonomy" id="2774144"/>
    <lineage>
        <taxon>Bacteria</taxon>
        <taxon>Pseudomonadati</taxon>
        <taxon>Bacteroidota</taxon>
        <taxon>Cytophagia</taxon>
        <taxon>Cytophagales</taxon>
        <taxon>Cyclobacteriaceae</taxon>
        <taxon>Echinicola</taxon>
    </lineage>
</organism>
<evidence type="ECO:0000313" key="5">
    <source>
        <dbReference type="EMBL" id="MBD8489511.1"/>
    </source>
</evidence>
<comment type="caution">
    <text evidence="5">The sequence shown here is derived from an EMBL/GenBank/DDBJ whole genome shotgun (WGS) entry which is preliminary data.</text>
</comment>
<gene>
    <name evidence="5" type="ORF">IFO69_12215</name>
</gene>
<dbReference type="InterPro" id="IPR017850">
    <property type="entry name" value="Alkaline_phosphatase_core_sf"/>
</dbReference>
<keyword evidence="3" id="KW-0732">Signal</keyword>
<evidence type="ECO:0000256" key="1">
    <source>
        <dbReference type="ARBA" id="ARBA00008779"/>
    </source>
</evidence>
<dbReference type="SUPFAM" id="SSF53649">
    <property type="entry name" value="Alkaline phosphatase-like"/>
    <property type="match status" value="1"/>
</dbReference>
<keyword evidence="6" id="KW-1185">Reference proteome</keyword>
<dbReference type="InterPro" id="IPR050738">
    <property type="entry name" value="Sulfatase"/>
</dbReference>
<evidence type="ECO:0000313" key="6">
    <source>
        <dbReference type="Proteomes" id="UP000647133"/>
    </source>
</evidence>
<proteinExistence type="inferred from homology"/>
<dbReference type="Pfam" id="PF00884">
    <property type="entry name" value="Sulfatase"/>
    <property type="match status" value="1"/>
</dbReference>
<name>A0ABR9AL32_9BACT</name>
<dbReference type="InterPro" id="IPR000917">
    <property type="entry name" value="Sulfatase_N"/>
</dbReference>
<dbReference type="Gene3D" id="3.40.720.10">
    <property type="entry name" value="Alkaline Phosphatase, subunit A"/>
    <property type="match status" value="1"/>
</dbReference>